<accession>A0AAP0BIF6</accession>
<dbReference type="Proteomes" id="UP001418222">
    <property type="component" value="Unassembled WGS sequence"/>
</dbReference>
<comment type="caution">
    <text evidence="1">The sequence shown here is derived from an EMBL/GenBank/DDBJ whole genome shotgun (WGS) entry which is preliminary data.</text>
</comment>
<name>A0AAP0BIF6_9ASPA</name>
<dbReference type="EMBL" id="JBBWWQ010000008">
    <property type="protein sequence ID" value="KAK8940827.1"/>
    <property type="molecule type" value="Genomic_DNA"/>
</dbReference>
<reference evidence="1 2" key="1">
    <citation type="journal article" date="2022" name="Nat. Plants">
        <title>Genomes of leafy and leafless Platanthera orchids illuminate the evolution of mycoheterotrophy.</title>
        <authorList>
            <person name="Li M.H."/>
            <person name="Liu K.W."/>
            <person name="Li Z."/>
            <person name="Lu H.C."/>
            <person name="Ye Q.L."/>
            <person name="Zhang D."/>
            <person name="Wang J.Y."/>
            <person name="Li Y.F."/>
            <person name="Zhong Z.M."/>
            <person name="Liu X."/>
            <person name="Yu X."/>
            <person name="Liu D.K."/>
            <person name="Tu X.D."/>
            <person name="Liu B."/>
            <person name="Hao Y."/>
            <person name="Liao X.Y."/>
            <person name="Jiang Y.T."/>
            <person name="Sun W.H."/>
            <person name="Chen J."/>
            <person name="Chen Y.Q."/>
            <person name="Ai Y."/>
            <person name="Zhai J.W."/>
            <person name="Wu S.S."/>
            <person name="Zhou Z."/>
            <person name="Hsiao Y.Y."/>
            <person name="Wu W.L."/>
            <person name="Chen Y.Y."/>
            <person name="Lin Y.F."/>
            <person name="Hsu J.L."/>
            <person name="Li C.Y."/>
            <person name="Wang Z.W."/>
            <person name="Zhao X."/>
            <person name="Zhong W.Y."/>
            <person name="Ma X.K."/>
            <person name="Ma L."/>
            <person name="Huang J."/>
            <person name="Chen G.Z."/>
            <person name="Huang M.Z."/>
            <person name="Huang L."/>
            <person name="Peng D.H."/>
            <person name="Luo Y.B."/>
            <person name="Zou S.Q."/>
            <person name="Chen S.P."/>
            <person name="Lan S."/>
            <person name="Tsai W.C."/>
            <person name="Van de Peer Y."/>
            <person name="Liu Z.J."/>
        </authorList>
    </citation>
    <scope>NUCLEOTIDE SEQUENCE [LARGE SCALE GENOMIC DNA]</scope>
    <source>
        <strain evidence="1">Lor287</strain>
    </source>
</reference>
<keyword evidence="2" id="KW-1185">Reference proteome</keyword>
<evidence type="ECO:0000313" key="2">
    <source>
        <dbReference type="Proteomes" id="UP001418222"/>
    </source>
</evidence>
<evidence type="ECO:0000313" key="1">
    <source>
        <dbReference type="EMBL" id="KAK8940827.1"/>
    </source>
</evidence>
<dbReference type="AlphaFoldDB" id="A0AAP0BIF6"/>
<organism evidence="1 2">
    <name type="scientific">Platanthera zijinensis</name>
    <dbReference type="NCBI Taxonomy" id="2320716"/>
    <lineage>
        <taxon>Eukaryota</taxon>
        <taxon>Viridiplantae</taxon>
        <taxon>Streptophyta</taxon>
        <taxon>Embryophyta</taxon>
        <taxon>Tracheophyta</taxon>
        <taxon>Spermatophyta</taxon>
        <taxon>Magnoliopsida</taxon>
        <taxon>Liliopsida</taxon>
        <taxon>Asparagales</taxon>
        <taxon>Orchidaceae</taxon>
        <taxon>Orchidoideae</taxon>
        <taxon>Orchideae</taxon>
        <taxon>Orchidinae</taxon>
        <taxon>Platanthera</taxon>
    </lineage>
</organism>
<gene>
    <name evidence="1" type="ORF">KSP39_PZI009704</name>
</gene>
<sequence>MSSSLQLFLVSTTSRLLLPRRSATSTATSVAPSSPYIYFPSSSSSSMTVSAATAPIFCLST</sequence>
<protein>
    <submittedName>
        <fullName evidence="1">Uncharacterized protein</fullName>
    </submittedName>
</protein>
<proteinExistence type="predicted"/>